<feature type="non-terminal residue" evidence="7">
    <location>
        <position position="107"/>
    </location>
</feature>
<dbReference type="InterPro" id="IPR036259">
    <property type="entry name" value="MFS_trans_sf"/>
</dbReference>
<evidence type="ECO:0000256" key="1">
    <source>
        <dbReference type="ARBA" id="ARBA00004651"/>
    </source>
</evidence>
<sequence length="107" mass="11288">MTECSSLDTRPETSAFRRWLAVFSLACGTFALVNTEFLPIGLLSPIAQSLGVTEGHAGLAVMLPGLVAAISAPLIMLFARKMDRRTLLLLLSATVIVANGIAVMAQS</sequence>
<comment type="subcellular location">
    <subcellularLocation>
        <location evidence="1">Cell membrane</location>
        <topology evidence="1">Multi-pass membrane protein</topology>
    </subcellularLocation>
</comment>
<dbReference type="EMBL" id="JBHUCJ010000040">
    <property type="protein sequence ID" value="MFD3225065.1"/>
    <property type="molecule type" value="Genomic_DNA"/>
</dbReference>
<dbReference type="PANTHER" id="PTHR43124:SF5">
    <property type="entry name" value="PURINE RIBONUCLEOSIDE EFFLUX PUMP NEPI"/>
    <property type="match status" value="1"/>
</dbReference>
<evidence type="ECO:0000256" key="3">
    <source>
        <dbReference type="ARBA" id="ARBA00022692"/>
    </source>
</evidence>
<evidence type="ECO:0000256" key="2">
    <source>
        <dbReference type="ARBA" id="ARBA00022475"/>
    </source>
</evidence>
<dbReference type="Gene3D" id="1.20.1250.20">
    <property type="entry name" value="MFS general substrate transporter like domains"/>
    <property type="match status" value="1"/>
</dbReference>
<dbReference type="SUPFAM" id="SSF103473">
    <property type="entry name" value="MFS general substrate transporter"/>
    <property type="match status" value="1"/>
</dbReference>
<feature type="transmembrane region" description="Helical" evidence="6">
    <location>
        <begin position="59"/>
        <end position="79"/>
    </location>
</feature>
<keyword evidence="5 6" id="KW-0472">Membrane</keyword>
<accession>A0ABW6CA85</accession>
<gene>
    <name evidence="7" type="ORF">ACFPK4_16120</name>
</gene>
<reference evidence="7 8" key="1">
    <citation type="submission" date="2024-09" db="EMBL/GenBank/DDBJ databases">
        <title>Genomes of Rahnella.</title>
        <authorList>
            <person name="Mnguni F.C."/>
            <person name="Shin G.Y."/>
            <person name="Coutinho T."/>
        </authorList>
    </citation>
    <scope>NUCLEOTIDE SEQUENCE [LARGE SCALE GENOMIC DNA]</scope>
    <source>
        <strain evidence="7 8">20WA0057</strain>
    </source>
</reference>
<comment type="caution">
    <text evidence="7">The sequence shown here is derived from an EMBL/GenBank/DDBJ whole genome shotgun (WGS) entry which is preliminary data.</text>
</comment>
<feature type="transmembrane region" description="Helical" evidence="6">
    <location>
        <begin position="86"/>
        <end position="105"/>
    </location>
</feature>
<dbReference type="Proteomes" id="UP001598201">
    <property type="component" value="Unassembled WGS sequence"/>
</dbReference>
<keyword evidence="8" id="KW-1185">Reference proteome</keyword>
<proteinExistence type="predicted"/>
<evidence type="ECO:0000256" key="5">
    <source>
        <dbReference type="ARBA" id="ARBA00023136"/>
    </source>
</evidence>
<keyword evidence="4 6" id="KW-1133">Transmembrane helix</keyword>
<feature type="transmembrane region" description="Helical" evidence="6">
    <location>
        <begin position="20"/>
        <end position="47"/>
    </location>
</feature>
<organism evidence="7 8">
    <name type="scientific">Rahnella sp. (strain Y9602)</name>
    <dbReference type="NCBI Taxonomy" id="2703885"/>
    <lineage>
        <taxon>Bacteria</taxon>
        <taxon>Pseudomonadati</taxon>
        <taxon>Pseudomonadota</taxon>
        <taxon>Gammaproteobacteria</taxon>
        <taxon>Enterobacterales</taxon>
        <taxon>Yersiniaceae</taxon>
        <taxon>Rahnella</taxon>
    </lineage>
</organism>
<dbReference type="InterPro" id="IPR050189">
    <property type="entry name" value="MFS_Efflux_Transporters"/>
</dbReference>
<keyword evidence="3 6" id="KW-0812">Transmembrane</keyword>
<dbReference type="PANTHER" id="PTHR43124">
    <property type="entry name" value="PURINE EFFLUX PUMP PBUE"/>
    <property type="match status" value="1"/>
</dbReference>
<protein>
    <submittedName>
        <fullName evidence="7">MFS transporter</fullName>
    </submittedName>
</protein>
<name>A0ABW6CA85_RAHSY</name>
<evidence type="ECO:0000256" key="6">
    <source>
        <dbReference type="SAM" id="Phobius"/>
    </source>
</evidence>
<evidence type="ECO:0000313" key="7">
    <source>
        <dbReference type="EMBL" id="MFD3225065.1"/>
    </source>
</evidence>
<evidence type="ECO:0000313" key="8">
    <source>
        <dbReference type="Proteomes" id="UP001598201"/>
    </source>
</evidence>
<keyword evidence="2" id="KW-1003">Cell membrane</keyword>
<evidence type="ECO:0000256" key="4">
    <source>
        <dbReference type="ARBA" id="ARBA00022989"/>
    </source>
</evidence>